<evidence type="ECO:0000313" key="1">
    <source>
        <dbReference type="EMBL" id="NVN12733.1"/>
    </source>
</evidence>
<proteinExistence type="predicted"/>
<sequence>MLLWSLIFAVSTLAFGLSAVSGGGAGLILMPLLGLAV</sequence>
<accession>A0A7Y7IZ77</accession>
<comment type="caution">
    <text evidence="1">The sequence shown here is derived from an EMBL/GenBank/DDBJ whole genome shotgun (WGS) entry which is preliminary data.</text>
</comment>
<name>A0A7Y7IZ77_9PROT</name>
<dbReference type="EMBL" id="JABXXP010000560">
    <property type="protein sequence ID" value="NVN12733.1"/>
    <property type="molecule type" value="Genomic_DNA"/>
</dbReference>
<reference evidence="1 2" key="1">
    <citation type="submission" date="2020-06" db="EMBL/GenBank/DDBJ databases">
        <title>Description of novel acetic acid bacteria.</title>
        <authorList>
            <person name="Sombolestani A."/>
        </authorList>
    </citation>
    <scope>NUCLEOTIDE SEQUENCE [LARGE SCALE GENOMIC DNA]</scope>
    <source>
        <strain evidence="1 2">LMG 31431</strain>
    </source>
</reference>
<gene>
    <name evidence="1" type="ORF">HUK84_16640</name>
</gene>
<organism evidence="1 2">
    <name type="scientific">Nguyenibacter vanlangensis</name>
    <dbReference type="NCBI Taxonomy" id="1216886"/>
    <lineage>
        <taxon>Bacteria</taxon>
        <taxon>Pseudomonadati</taxon>
        <taxon>Pseudomonadota</taxon>
        <taxon>Alphaproteobacteria</taxon>
        <taxon>Acetobacterales</taxon>
        <taxon>Acetobacteraceae</taxon>
        <taxon>Nguyenibacter</taxon>
    </lineage>
</organism>
<protein>
    <submittedName>
        <fullName evidence="1">Sulfite exporter TauE/SafE family protein</fullName>
    </submittedName>
</protein>
<evidence type="ECO:0000313" key="2">
    <source>
        <dbReference type="Proteomes" id="UP000534870"/>
    </source>
</evidence>
<feature type="non-terminal residue" evidence="1">
    <location>
        <position position="37"/>
    </location>
</feature>
<dbReference type="AlphaFoldDB" id="A0A7Y7IZ77"/>
<dbReference type="Proteomes" id="UP000534870">
    <property type="component" value="Unassembled WGS sequence"/>
</dbReference>